<comment type="caution">
    <text evidence="2">The sequence shown here is derived from an EMBL/GenBank/DDBJ whole genome shotgun (WGS) entry which is preliminary data.</text>
</comment>
<dbReference type="RefSeq" id="WP_021762720.1">
    <property type="nucleotide sequence ID" value="NZ_JACHVP010000003.1"/>
</dbReference>
<evidence type="ECO:0000259" key="1">
    <source>
        <dbReference type="Pfam" id="PF12680"/>
    </source>
</evidence>
<evidence type="ECO:0000313" key="3">
    <source>
        <dbReference type="Proteomes" id="UP000538196"/>
    </source>
</evidence>
<dbReference type="AlphaFoldDB" id="A0A7W4UXG3"/>
<feature type="domain" description="SnoaL-like" evidence="1">
    <location>
        <begin position="30"/>
        <end position="103"/>
    </location>
</feature>
<dbReference type="Proteomes" id="UP000538196">
    <property type="component" value="Unassembled WGS sequence"/>
</dbReference>
<accession>A0A7W4UXG3</accession>
<proteinExistence type="predicted"/>
<dbReference type="SUPFAM" id="SSF54427">
    <property type="entry name" value="NTF2-like"/>
    <property type="match status" value="1"/>
</dbReference>
<sequence>MNQADTGTSTLGNVVQLADGRAVLDQVDRIDELLGRGDVESLVGLFTETCVVHHPEGTARGRDELRQLAARVRTLPDGVQRVQTRKSVRDLPDGSLVVSSVSVMVERDRDWLQGIPFEVWRDTFTADAGGGWLVRERWVERADGAPELHGRAD</sequence>
<reference evidence="2 3" key="1">
    <citation type="submission" date="2020-08" db="EMBL/GenBank/DDBJ databases">
        <title>Sequencing the genomes of 1000 actinobacteria strains.</title>
        <authorList>
            <person name="Klenk H.-P."/>
        </authorList>
    </citation>
    <scope>NUCLEOTIDE SEQUENCE [LARGE SCALE GENOMIC DNA]</scope>
    <source>
        <strain evidence="2 3">DSM 20146</strain>
    </source>
</reference>
<organism evidence="2 3">
    <name type="scientific">Leifsonia aquatica</name>
    <name type="common">Corynebacterium aquaticum</name>
    <dbReference type="NCBI Taxonomy" id="144185"/>
    <lineage>
        <taxon>Bacteria</taxon>
        <taxon>Bacillati</taxon>
        <taxon>Actinomycetota</taxon>
        <taxon>Actinomycetes</taxon>
        <taxon>Micrococcales</taxon>
        <taxon>Microbacteriaceae</taxon>
        <taxon>Leifsonia</taxon>
    </lineage>
</organism>
<dbReference type="InterPro" id="IPR032710">
    <property type="entry name" value="NTF2-like_dom_sf"/>
</dbReference>
<dbReference type="Pfam" id="PF12680">
    <property type="entry name" value="SnoaL_2"/>
    <property type="match status" value="1"/>
</dbReference>
<gene>
    <name evidence="2" type="ORF">FHX33_002821</name>
</gene>
<dbReference type="EMBL" id="JACHVP010000003">
    <property type="protein sequence ID" value="MBB2968051.1"/>
    <property type="molecule type" value="Genomic_DNA"/>
</dbReference>
<name>A0A7W4UXG3_LEIAQ</name>
<evidence type="ECO:0000313" key="2">
    <source>
        <dbReference type="EMBL" id="MBB2968051.1"/>
    </source>
</evidence>
<dbReference type="Gene3D" id="3.10.450.50">
    <property type="match status" value="1"/>
</dbReference>
<dbReference type="InterPro" id="IPR037401">
    <property type="entry name" value="SnoaL-like"/>
</dbReference>
<protein>
    <recommendedName>
        <fullName evidence="1">SnoaL-like domain-containing protein</fullName>
    </recommendedName>
</protein>
<keyword evidence="3" id="KW-1185">Reference proteome</keyword>